<dbReference type="EMBL" id="MU275842">
    <property type="protein sequence ID" value="KAI0052934.1"/>
    <property type="molecule type" value="Genomic_DNA"/>
</dbReference>
<comment type="caution">
    <text evidence="1">The sequence shown here is derived from an EMBL/GenBank/DDBJ whole genome shotgun (WGS) entry which is preliminary data.</text>
</comment>
<keyword evidence="2" id="KW-1185">Reference proteome</keyword>
<proteinExistence type="predicted"/>
<name>A0ACB8S9E9_9AGAM</name>
<gene>
    <name evidence="1" type="ORF">FA95DRAFT_1045820</name>
</gene>
<evidence type="ECO:0000313" key="2">
    <source>
        <dbReference type="Proteomes" id="UP000814033"/>
    </source>
</evidence>
<protein>
    <submittedName>
        <fullName evidence="1">Uncharacterized protein</fullName>
    </submittedName>
</protein>
<accession>A0ACB8S9E9</accession>
<sequence>MLGRRNCASPAHPTPLHQPRISKVRCSLQAGPILCARHDRHGRHGLRGAEEGAARVGHAVLGRARSRAEHVQGARGSGFDARVRGTWTSCAGARTWRASRGQRRATLRRRREGERATPSTKSGAGTRVNVVIHSMRCPLSTPRCRFALSLLYILVHLSSSRRPCIYSYLTHCHDLSRIWQRK</sequence>
<evidence type="ECO:0000313" key="1">
    <source>
        <dbReference type="EMBL" id="KAI0052934.1"/>
    </source>
</evidence>
<reference evidence="1" key="1">
    <citation type="submission" date="2021-02" db="EMBL/GenBank/DDBJ databases">
        <authorList>
            <consortium name="DOE Joint Genome Institute"/>
            <person name="Ahrendt S."/>
            <person name="Looney B.P."/>
            <person name="Miyauchi S."/>
            <person name="Morin E."/>
            <person name="Drula E."/>
            <person name="Courty P.E."/>
            <person name="Chicoki N."/>
            <person name="Fauchery L."/>
            <person name="Kohler A."/>
            <person name="Kuo A."/>
            <person name="Labutti K."/>
            <person name="Pangilinan J."/>
            <person name="Lipzen A."/>
            <person name="Riley R."/>
            <person name="Andreopoulos W."/>
            <person name="He G."/>
            <person name="Johnson J."/>
            <person name="Barry K.W."/>
            <person name="Grigoriev I.V."/>
            <person name="Nagy L."/>
            <person name="Hibbett D."/>
            <person name="Henrissat B."/>
            <person name="Matheny P.B."/>
            <person name="Labbe J."/>
            <person name="Martin F."/>
        </authorList>
    </citation>
    <scope>NUCLEOTIDE SEQUENCE</scope>
    <source>
        <strain evidence="1">FP105234-sp</strain>
    </source>
</reference>
<organism evidence="1 2">
    <name type="scientific">Auriscalpium vulgare</name>
    <dbReference type="NCBI Taxonomy" id="40419"/>
    <lineage>
        <taxon>Eukaryota</taxon>
        <taxon>Fungi</taxon>
        <taxon>Dikarya</taxon>
        <taxon>Basidiomycota</taxon>
        <taxon>Agaricomycotina</taxon>
        <taxon>Agaricomycetes</taxon>
        <taxon>Russulales</taxon>
        <taxon>Auriscalpiaceae</taxon>
        <taxon>Auriscalpium</taxon>
    </lineage>
</organism>
<dbReference type="Proteomes" id="UP000814033">
    <property type="component" value="Unassembled WGS sequence"/>
</dbReference>
<reference evidence="1" key="2">
    <citation type="journal article" date="2022" name="New Phytol.">
        <title>Evolutionary transition to the ectomycorrhizal habit in the genomes of a hyperdiverse lineage of mushroom-forming fungi.</title>
        <authorList>
            <person name="Looney B."/>
            <person name="Miyauchi S."/>
            <person name="Morin E."/>
            <person name="Drula E."/>
            <person name="Courty P.E."/>
            <person name="Kohler A."/>
            <person name="Kuo A."/>
            <person name="LaButti K."/>
            <person name="Pangilinan J."/>
            <person name="Lipzen A."/>
            <person name="Riley R."/>
            <person name="Andreopoulos W."/>
            <person name="He G."/>
            <person name="Johnson J."/>
            <person name="Nolan M."/>
            <person name="Tritt A."/>
            <person name="Barry K.W."/>
            <person name="Grigoriev I.V."/>
            <person name="Nagy L.G."/>
            <person name="Hibbett D."/>
            <person name="Henrissat B."/>
            <person name="Matheny P.B."/>
            <person name="Labbe J."/>
            <person name="Martin F.M."/>
        </authorList>
    </citation>
    <scope>NUCLEOTIDE SEQUENCE</scope>
    <source>
        <strain evidence="1">FP105234-sp</strain>
    </source>
</reference>